<sequence>MKLNKILLTASLLFGGLCANAQETVTEYVFLPHWYGQAQFGMQETLGEGGFGKLLSPNAQLAVGYKFNPYIGARLAVNAWQSKGILKMKGQDDPRWKWNYVAPTIDAVVDMTNLIGGYNPNRLVEVNLIAGLGMNIGFGNGEANDINAAYLKQVSGAAGANQIYGADYKLLGNAWDGTVVRFLGQFGLDVNFNVAENVQVGLEVMANTLSDNYNSKIGSNSDWYFNALVGVKYAFGPKYETRTRVIEEPAPQVIEKIVEKVVEVPVEVVKEEPVKKEVEMLRRDVFFKINTTAIVGSEATKVATVADFLQEHPDAKVTITGYADKGTGSLQLNLRLAARRAEAVANMLKTKYGISASRMTVKSMGEAEDQPYPDPVQNRVAICIAQ</sequence>
<evidence type="ECO:0000313" key="2">
    <source>
        <dbReference type="Proteomes" id="UP000306319"/>
    </source>
</evidence>
<protein>
    <submittedName>
        <fullName evidence="1">OmpA family protein</fullName>
    </submittedName>
</protein>
<evidence type="ECO:0000313" key="1">
    <source>
        <dbReference type="EMBL" id="TGY76623.1"/>
    </source>
</evidence>
<dbReference type="EMBL" id="SRYB01000038">
    <property type="protein sequence ID" value="TGY76623.1"/>
    <property type="molecule type" value="Genomic_DNA"/>
</dbReference>
<name>A0AC61RD75_9BACT</name>
<organism evidence="1 2">
    <name type="scientific">Lepagella muris</name>
    <dbReference type="NCBI Taxonomy" id="3032870"/>
    <lineage>
        <taxon>Bacteria</taxon>
        <taxon>Pseudomonadati</taxon>
        <taxon>Bacteroidota</taxon>
        <taxon>Bacteroidia</taxon>
        <taxon>Bacteroidales</taxon>
        <taxon>Muribaculaceae</taxon>
        <taxon>Lepagella</taxon>
    </lineage>
</organism>
<keyword evidence="2" id="KW-1185">Reference proteome</keyword>
<accession>A0AC61RD75</accession>
<comment type="caution">
    <text evidence="1">The sequence shown here is derived from an EMBL/GenBank/DDBJ whole genome shotgun (WGS) entry which is preliminary data.</text>
</comment>
<proteinExistence type="predicted"/>
<reference evidence="1" key="1">
    <citation type="submission" date="2019-04" db="EMBL/GenBank/DDBJ databases">
        <title>Microbes associate with the intestines of laboratory mice.</title>
        <authorList>
            <person name="Navarre W."/>
            <person name="Wong E."/>
            <person name="Huang K."/>
            <person name="Tropini C."/>
            <person name="Ng K."/>
            <person name="Yu B."/>
        </authorList>
    </citation>
    <scope>NUCLEOTIDE SEQUENCE</scope>
    <source>
        <strain evidence="1">NM04_E33</strain>
    </source>
</reference>
<dbReference type="Proteomes" id="UP000306319">
    <property type="component" value="Unassembled WGS sequence"/>
</dbReference>
<gene>
    <name evidence="1" type="ORF">E5331_17805</name>
</gene>